<dbReference type="Gene3D" id="3.40.50.300">
    <property type="entry name" value="P-loop containing nucleotide triphosphate hydrolases"/>
    <property type="match status" value="1"/>
</dbReference>
<name>A0A2K9LRV6_9GAMM</name>
<dbReference type="SUPFAM" id="SSF52540">
    <property type="entry name" value="P-loop containing nucleoside triphosphate hydrolases"/>
    <property type="match status" value="1"/>
</dbReference>
<dbReference type="OrthoDB" id="69313at2"/>
<dbReference type="Proteomes" id="UP000235116">
    <property type="component" value="Chromosome"/>
</dbReference>
<accession>A0A2K9LRV6</accession>
<keyword evidence="2" id="KW-1185">Reference proteome</keyword>
<protein>
    <submittedName>
        <fullName evidence="1">Mobilization protein</fullName>
    </submittedName>
</protein>
<evidence type="ECO:0000313" key="2">
    <source>
        <dbReference type="Proteomes" id="UP000235116"/>
    </source>
</evidence>
<dbReference type="KEGG" id="kak:Kalk_07020"/>
<dbReference type="EMBL" id="CP022684">
    <property type="protein sequence ID" value="AUM14871.1"/>
    <property type="molecule type" value="Genomic_DNA"/>
</dbReference>
<evidence type="ECO:0000313" key="1">
    <source>
        <dbReference type="EMBL" id="AUM14871.1"/>
    </source>
</evidence>
<proteinExistence type="predicted"/>
<gene>
    <name evidence="1" type="ORF">Kalk_07020</name>
</gene>
<reference evidence="2" key="1">
    <citation type="submission" date="2017-08" db="EMBL/GenBank/DDBJ databases">
        <title>Direct submision.</title>
        <authorList>
            <person name="Kim S.-J."/>
            <person name="Rhee S.-K."/>
        </authorList>
    </citation>
    <scope>NUCLEOTIDE SEQUENCE [LARGE SCALE GENOMIC DNA]</scope>
    <source>
        <strain evidence="2">GI5</strain>
    </source>
</reference>
<dbReference type="InterPro" id="IPR027417">
    <property type="entry name" value="P-loop_NTPase"/>
</dbReference>
<sequence>MASLHLVGGEKGGVGKSFTARLLAQYFIDKQQPFIGFDSDQSHGTFSRFYQEFASPINTHSFDSLDRIVETAEQKPDQNIIVDLAAQTFSSLNKWIDESEILALMGELGFRVYVWHVMDDGADSLTLLGKTLQSFNPDQVQLVVVENHGRGEDFDLIDGSGIFAEAKELGAHTMVLSKLQSSLVKKIDFSDSSFWAAANNTDLMSTVERHRVRAWLNKNYLQIDTILTYEANDTLAPAY</sequence>
<dbReference type="RefSeq" id="WP_101896239.1">
    <property type="nucleotide sequence ID" value="NZ_CP022684.1"/>
</dbReference>
<organism evidence="1 2">
    <name type="scientific">Ketobacter alkanivorans</name>
    <dbReference type="NCBI Taxonomy" id="1917421"/>
    <lineage>
        <taxon>Bacteria</taxon>
        <taxon>Pseudomonadati</taxon>
        <taxon>Pseudomonadota</taxon>
        <taxon>Gammaproteobacteria</taxon>
        <taxon>Pseudomonadales</taxon>
        <taxon>Ketobacteraceae</taxon>
        <taxon>Ketobacter</taxon>
    </lineage>
</organism>
<dbReference type="AlphaFoldDB" id="A0A2K9LRV6"/>